<organism evidence="2 3">
    <name type="scientific">Capsaspora owczarzaki (strain ATCC 30864)</name>
    <dbReference type="NCBI Taxonomy" id="595528"/>
    <lineage>
        <taxon>Eukaryota</taxon>
        <taxon>Filasterea</taxon>
        <taxon>Capsaspora</taxon>
    </lineage>
</organism>
<dbReference type="InParanoid" id="A0A0D2VZ29"/>
<feature type="region of interest" description="Disordered" evidence="1">
    <location>
        <begin position="1"/>
        <end position="43"/>
    </location>
</feature>
<reference evidence="3" key="1">
    <citation type="submission" date="2011-02" db="EMBL/GenBank/DDBJ databases">
        <title>The Genome Sequence of Capsaspora owczarzaki ATCC 30864.</title>
        <authorList>
            <person name="Russ C."/>
            <person name="Cuomo C."/>
            <person name="Burger G."/>
            <person name="Gray M.W."/>
            <person name="Holland P.W.H."/>
            <person name="King N."/>
            <person name="Lang F.B.F."/>
            <person name="Roger A.J."/>
            <person name="Ruiz-Trillo I."/>
            <person name="Young S.K."/>
            <person name="Zeng Q."/>
            <person name="Gargeya S."/>
            <person name="Alvarado L."/>
            <person name="Berlin A."/>
            <person name="Chapman S.B."/>
            <person name="Chen Z."/>
            <person name="Freedman E."/>
            <person name="Gellesch M."/>
            <person name="Goldberg J."/>
            <person name="Griggs A."/>
            <person name="Gujja S."/>
            <person name="Heilman E."/>
            <person name="Heiman D."/>
            <person name="Howarth C."/>
            <person name="Mehta T."/>
            <person name="Neiman D."/>
            <person name="Pearson M."/>
            <person name="Roberts A."/>
            <person name="Saif S."/>
            <person name="Shea T."/>
            <person name="Shenoy N."/>
            <person name="Sisk P."/>
            <person name="Stolte C."/>
            <person name="Sykes S."/>
            <person name="White J."/>
            <person name="Yandava C."/>
            <person name="Haas B."/>
            <person name="Nusbaum C."/>
            <person name="Birren B."/>
        </authorList>
    </citation>
    <scope>NUCLEOTIDE SEQUENCE</scope>
    <source>
        <strain evidence="3">ATCC 30864</strain>
    </source>
</reference>
<dbReference type="AlphaFoldDB" id="A0A0D2VZ29"/>
<sequence>MRRSRGRGRTGQAANQAANQARAQQTTRLNTASPAAQPQSTDQAADVADVADRVSQLQLHDQAPTAAAPSDPMADLAACLGVSAVVLAPYSPRLPNVDKAAQRAGLLEALLGLTSNQVEPTAAQRAAATTVLVELELSLSSRLPRILHGQELLSDVIVELTLEEGRRRAEQRAQAAKQEAQASKQEAQASEQRAQAAKRQLALQNAATTLAEMIPNPSQIPTPEHWPSPVTILFPRPAAAASILAHIWETLHPPTDRYKFKMLQVATMSGMGKTTYGANVVAHLLQALRDLDIRQTLPKIRPDTLIDLLEHRTRHVFIDFNAKGDAIQGDENHQDHFWLSRRLVARGLLNVPMTTARTDFKFSRLANTPVDQVVQELWRRQRQAQNIPADQRALLILHIDDHQLAQRDFLLFHGHTADAVSVAMVSAFKAVVNCNADLNSKNTVVLLLTGTSRANMDRLTITEGTVHHLQFEPITASSAFDLLTESWSDKPSIHAMWRAHPEFVQLVRDLGGNPRLIRALTYNYALSKPPPRDYDDVIRTLADVSSELSSVARAYMTSWHNSVNNIISLVYLLLSPIPVSSSLTLGEKSIDQLAFDGFLTLAPHEDRVVVGCPIPMMLAMVFRNEQLASSSVASLFQTPFKSVSNGPLFELVVLFSQTARLHALRNFGQIPASPASPASSSAPSHAPLSSIRELLRVTGALCYADEGTISKSFALSEHYEPVLQTGQILSNSHSTLSMSAMLRGKNGWTTYSYGSPDLQTYATSPQSVCPVVRTEIGTFGVDMWVALPAAPRHKPLLVLYQLKNHKKVDTADADNWRATIRSTFQAVSVANGLYDTLLVFMVTGSASEHQDPSVRLERDRAWARTLVTPPNGQPDPRVIVLMGEDVFNAVPFFRTRLPAATS</sequence>
<feature type="region of interest" description="Disordered" evidence="1">
    <location>
        <begin position="171"/>
        <end position="196"/>
    </location>
</feature>
<evidence type="ECO:0000313" key="2">
    <source>
        <dbReference type="EMBL" id="KJE97027.1"/>
    </source>
</evidence>
<feature type="compositionally biased region" description="Low complexity" evidence="1">
    <location>
        <begin position="172"/>
        <end position="196"/>
    </location>
</feature>
<protein>
    <submittedName>
        <fullName evidence="2">Uncharacterized protein</fullName>
    </submittedName>
</protein>
<name>A0A0D2VZ29_CAPO3</name>
<evidence type="ECO:0000256" key="1">
    <source>
        <dbReference type="SAM" id="MobiDB-lite"/>
    </source>
</evidence>
<keyword evidence="3" id="KW-1185">Reference proteome</keyword>
<dbReference type="Proteomes" id="UP000008743">
    <property type="component" value="Unassembled WGS sequence"/>
</dbReference>
<feature type="compositionally biased region" description="Low complexity" evidence="1">
    <location>
        <begin position="10"/>
        <end position="28"/>
    </location>
</feature>
<dbReference type="PhylomeDB" id="A0A0D2VZ29"/>
<evidence type="ECO:0000313" key="3">
    <source>
        <dbReference type="Proteomes" id="UP000008743"/>
    </source>
</evidence>
<dbReference type="RefSeq" id="XP_004343387.1">
    <property type="nucleotide sequence ID" value="XM_004343337.2"/>
</dbReference>
<feature type="compositionally biased region" description="Polar residues" evidence="1">
    <location>
        <begin position="29"/>
        <end position="41"/>
    </location>
</feature>
<accession>A0A0D2VZ29</accession>
<proteinExistence type="predicted"/>
<dbReference type="EMBL" id="KE346373">
    <property type="protein sequence ID" value="KJE97027.1"/>
    <property type="molecule type" value="Genomic_DNA"/>
</dbReference>
<gene>
    <name evidence="2" type="ORF">CAOG_007513</name>
</gene>